<keyword evidence="1" id="KW-1133">Transmembrane helix</keyword>
<dbReference type="AlphaFoldDB" id="A0A142CTX5"/>
<dbReference type="EMBL" id="CP014750">
    <property type="protein sequence ID" value="AMQ18227.1"/>
    <property type="molecule type" value="Genomic_DNA"/>
</dbReference>
<proteinExistence type="predicted"/>
<dbReference type="STRING" id="53952.A0127_03110"/>
<dbReference type="KEGG" id="tpep:A0127_03110"/>
<reference evidence="3" key="1">
    <citation type="submission" date="2016-03" db="EMBL/GenBank/DDBJ databases">
        <authorList>
            <person name="Oger P.M."/>
        </authorList>
    </citation>
    <scope>NUCLEOTIDE SEQUENCE [LARGE SCALE GENOMIC DNA]</scope>
    <source>
        <strain evidence="3">OG-1</strain>
    </source>
</reference>
<dbReference type="RefSeq" id="WP_054840982.1">
    <property type="nucleotide sequence ID" value="NZ_CP014750.1"/>
</dbReference>
<evidence type="ECO:0000256" key="1">
    <source>
        <dbReference type="SAM" id="Phobius"/>
    </source>
</evidence>
<gene>
    <name evidence="2" type="ORF">A0127_03110</name>
</gene>
<keyword evidence="1" id="KW-0812">Transmembrane</keyword>
<dbReference type="GeneID" id="27139502"/>
<keyword evidence="1" id="KW-0472">Membrane</keyword>
<feature type="transmembrane region" description="Helical" evidence="1">
    <location>
        <begin position="38"/>
        <end position="58"/>
    </location>
</feature>
<name>A0A142CTX5_9EURY</name>
<dbReference type="Proteomes" id="UP000073604">
    <property type="component" value="Chromosome"/>
</dbReference>
<evidence type="ECO:0000313" key="3">
    <source>
        <dbReference type="Proteomes" id="UP000073604"/>
    </source>
</evidence>
<accession>A0A142CTX5</accession>
<organism evidence="2 3">
    <name type="scientific">Thermococcus peptonophilus</name>
    <dbReference type="NCBI Taxonomy" id="53952"/>
    <lineage>
        <taxon>Archaea</taxon>
        <taxon>Methanobacteriati</taxon>
        <taxon>Methanobacteriota</taxon>
        <taxon>Thermococci</taxon>
        <taxon>Thermococcales</taxon>
        <taxon>Thermococcaceae</taxon>
        <taxon>Thermococcus</taxon>
    </lineage>
</organism>
<sequence>MSLLSSLLLISISGAVYYWLISRAIEGYREAWIDNRSFGIRVLVYTAIYYLMAIYAIMVD</sequence>
<protein>
    <submittedName>
        <fullName evidence="2">Uncharacterized protein</fullName>
    </submittedName>
</protein>
<evidence type="ECO:0000313" key="2">
    <source>
        <dbReference type="EMBL" id="AMQ18227.1"/>
    </source>
</evidence>
<keyword evidence="3" id="KW-1185">Reference proteome</keyword>